<proteinExistence type="predicted"/>
<evidence type="ECO:0000313" key="2">
    <source>
        <dbReference type="Proteomes" id="UP000821865"/>
    </source>
</evidence>
<accession>A0ACB8CQ77</accession>
<organism evidence="1 2">
    <name type="scientific">Dermacentor silvarum</name>
    <name type="common">Tick</name>
    <dbReference type="NCBI Taxonomy" id="543639"/>
    <lineage>
        <taxon>Eukaryota</taxon>
        <taxon>Metazoa</taxon>
        <taxon>Ecdysozoa</taxon>
        <taxon>Arthropoda</taxon>
        <taxon>Chelicerata</taxon>
        <taxon>Arachnida</taxon>
        <taxon>Acari</taxon>
        <taxon>Parasitiformes</taxon>
        <taxon>Ixodida</taxon>
        <taxon>Ixodoidea</taxon>
        <taxon>Ixodidae</taxon>
        <taxon>Rhipicephalinae</taxon>
        <taxon>Dermacentor</taxon>
    </lineage>
</organism>
<keyword evidence="2" id="KW-1185">Reference proteome</keyword>
<reference evidence="1" key="1">
    <citation type="submission" date="2020-05" db="EMBL/GenBank/DDBJ databases">
        <title>Large-scale comparative analyses of tick genomes elucidate their genetic diversity and vector capacities.</title>
        <authorList>
            <person name="Jia N."/>
            <person name="Wang J."/>
            <person name="Shi W."/>
            <person name="Du L."/>
            <person name="Sun Y."/>
            <person name="Zhan W."/>
            <person name="Jiang J."/>
            <person name="Wang Q."/>
            <person name="Zhang B."/>
            <person name="Ji P."/>
            <person name="Sakyi L.B."/>
            <person name="Cui X."/>
            <person name="Yuan T."/>
            <person name="Jiang B."/>
            <person name="Yang W."/>
            <person name="Lam T.T.-Y."/>
            <person name="Chang Q."/>
            <person name="Ding S."/>
            <person name="Wang X."/>
            <person name="Zhu J."/>
            <person name="Ruan X."/>
            <person name="Zhao L."/>
            <person name="Wei J."/>
            <person name="Que T."/>
            <person name="Du C."/>
            <person name="Cheng J."/>
            <person name="Dai P."/>
            <person name="Han X."/>
            <person name="Huang E."/>
            <person name="Gao Y."/>
            <person name="Liu J."/>
            <person name="Shao H."/>
            <person name="Ye R."/>
            <person name="Li L."/>
            <person name="Wei W."/>
            <person name="Wang X."/>
            <person name="Wang C."/>
            <person name="Yang T."/>
            <person name="Huo Q."/>
            <person name="Li W."/>
            <person name="Guo W."/>
            <person name="Chen H."/>
            <person name="Zhou L."/>
            <person name="Ni X."/>
            <person name="Tian J."/>
            <person name="Zhou Y."/>
            <person name="Sheng Y."/>
            <person name="Liu T."/>
            <person name="Pan Y."/>
            <person name="Xia L."/>
            <person name="Li J."/>
            <person name="Zhao F."/>
            <person name="Cao W."/>
        </authorList>
    </citation>
    <scope>NUCLEOTIDE SEQUENCE</scope>
    <source>
        <strain evidence="1">Dsil-2018</strain>
    </source>
</reference>
<dbReference type="EMBL" id="CM023474">
    <property type="protein sequence ID" value="KAH7949281.1"/>
    <property type="molecule type" value="Genomic_DNA"/>
</dbReference>
<protein>
    <submittedName>
        <fullName evidence="1">Uncharacterized protein</fullName>
    </submittedName>
</protein>
<name>A0ACB8CQ77_DERSI</name>
<sequence>MDKYLQMRQLRINDQLHEVSVYETAPNLTTNAIIRAIPLVDDPKTIDGKIVNLRNPTALTAKRIGKSTTIIIAFDGLKVRTLIRSGETLLRCTLYRKQIDICHQCGRLGHRMDACPNPQAKCTPRCDLCGEAHPMAENTFKARFKTPYIVKRRRWERRMLAEEQVAMEAAATESTGPPRTEGLVKKAIFQQHVRKTQPKPDVILLHETAGSQASLPRYRDVLAPAPTDRG</sequence>
<evidence type="ECO:0000313" key="1">
    <source>
        <dbReference type="EMBL" id="KAH7949281.1"/>
    </source>
</evidence>
<comment type="caution">
    <text evidence="1">The sequence shown here is derived from an EMBL/GenBank/DDBJ whole genome shotgun (WGS) entry which is preliminary data.</text>
</comment>
<dbReference type="Proteomes" id="UP000821865">
    <property type="component" value="Chromosome 5"/>
</dbReference>
<gene>
    <name evidence="1" type="ORF">HPB49_007035</name>
</gene>